<dbReference type="InterPro" id="IPR016188">
    <property type="entry name" value="PurM-like_N"/>
</dbReference>
<feature type="binding site" evidence="1">
    <location>
        <position position="292"/>
    </location>
    <ligand>
        <name>substrate</name>
    </ligand>
</feature>
<keyword evidence="4" id="KW-1185">Reference proteome</keyword>
<dbReference type="KEGG" id="abi:Aboo_1456"/>
<dbReference type="GO" id="GO:0005524">
    <property type="term" value="F:ATP binding"/>
    <property type="evidence" value="ECO:0007669"/>
    <property type="project" value="UniProtKB-UniRule"/>
</dbReference>
<feature type="binding site" evidence="1">
    <location>
        <position position="41"/>
    </location>
    <ligand>
        <name>Mg(2+)</name>
        <dbReference type="ChEBI" id="CHEBI:18420"/>
        <label>4</label>
    </ligand>
</feature>
<dbReference type="InterPro" id="IPR036921">
    <property type="entry name" value="PurM-like_N_sf"/>
</dbReference>
<feature type="binding site" evidence="1">
    <location>
        <position position="43"/>
    </location>
    <ligand>
        <name>Mg(2+)</name>
        <dbReference type="ChEBI" id="CHEBI:18420"/>
        <label>1</label>
    </ligand>
</feature>
<comment type="miscellaneous">
    <text evidence="1">Reaction mechanism of ThiL seems to utilize a direct, inline transfer of the gamma-phosphate of ATP to TMP rather than a phosphorylated enzyme intermediate.</text>
</comment>
<sequence length="302" mass="34082">MNLSSLGEREVIDRIWEIVGKKENYDDCVYLDRGNYYQLITTDFVGEGTHFMDNWNARKIGRFFATINLSDIAAMGGEPEIFMASMFFPKRMDLGFLEDFMKGMLEILNDFNVPYKGGDLKESRIIGFSGIAIGKVEKERIMLRNAINKGEGVYITGELGKQAAGYFLWKNGIEEGADYILDVYPRIREGREISKIARACMDLSDGLASAVVFMRNANYGLDIDFNSLPIHKLAYEVSEDYDIPLEYLATGFGGEYELVYTSPKKIFGKEIGVVDEEIGIWKDGNKIKGEGYAHFSKALDKA</sequence>
<dbReference type="HOGENOM" id="CLU_046964_2_0_2"/>
<accession>B5ICX6</accession>
<feature type="binding site" evidence="1">
    <location>
        <position position="50"/>
    </location>
    <ligand>
        <name>substrate</name>
    </ligand>
</feature>
<dbReference type="EC" id="2.7.4.16" evidence="1"/>
<evidence type="ECO:0000313" key="3">
    <source>
        <dbReference type="EMBL" id="ADD09263.1"/>
    </source>
</evidence>
<evidence type="ECO:0000259" key="2">
    <source>
        <dbReference type="Pfam" id="PF00586"/>
    </source>
</evidence>
<dbReference type="STRING" id="439481.Aboo_1456"/>
<dbReference type="PIRSF" id="PIRSF005303">
    <property type="entry name" value="Thiam_monoph_kin"/>
    <property type="match status" value="1"/>
</dbReference>
<feature type="binding site" evidence="1">
    <location>
        <position position="43"/>
    </location>
    <ligand>
        <name>Mg(2+)</name>
        <dbReference type="ChEBI" id="CHEBI:18420"/>
        <label>2</label>
    </ligand>
</feature>
<feature type="binding site" evidence="1">
    <location>
        <position position="119"/>
    </location>
    <ligand>
        <name>Mg(2+)</name>
        <dbReference type="ChEBI" id="CHEBI:18420"/>
        <label>1</label>
    </ligand>
</feature>
<dbReference type="GO" id="GO:0009030">
    <property type="term" value="F:thiamine-phosphate kinase activity"/>
    <property type="evidence" value="ECO:0007669"/>
    <property type="project" value="UniProtKB-UniRule"/>
</dbReference>
<dbReference type="AlphaFoldDB" id="B5ICX6"/>
<dbReference type="eggNOG" id="arCOG00638">
    <property type="taxonomic scope" value="Archaea"/>
</dbReference>
<feature type="binding site" evidence="1">
    <location>
        <position position="71"/>
    </location>
    <ligand>
        <name>Mg(2+)</name>
        <dbReference type="ChEBI" id="CHEBI:18420"/>
        <label>4</label>
    </ligand>
</feature>
<proteinExistence type="inferred from homology"/>
<feature type="binding site" evidence="1">
    <location>
        <position position="42"/>
    </location>
    <ligand>
        <name>Mg(2+)</name>
        <dbReference type="ChEBI" id="CHEBI:18420"/>
        <label>1</label>
    </ligand>
</feature>
<feature type="binding site" evidence="1">
    <location>
        <position position="205"/>
    </location>
    <ligand>
        <name>Mg(2+)</name>
        <dbReference type="ChEBI" id="CHEBI:18420"/>
        <label>5</label>
    </ligand>
</feature>
<dbReference type="Gene3D" id="3.90.650.10">
    <property type="entry name" value="PurM-like C-terminal domain"/>
    <property type="match status" value="1"/>
</dbReference>
<feature type="binding site" evidence="1">
    <location>
        <position position="144"/>
    </location>
    <ligand>
        <name>ATP</name>
        <dbReference type="ChEBI" id="CHEBI:30616"/>
    </ligand>
</feature>
<organism evidence="3 4">
    <name type="scientific">Aciduliprofundum boonei (strain DSM 19572 / T469)</name>
    <dbReference type="NCBI Taxonomy" id="439481"/>
    <lineage>
        <taxon>Archaea</taxon>
        <taxon>Methanobacteriati</taxon>
        <taxon>Thermoplasmatota</taxon>
        <taxon>DHVE2 group</taxon>
        <taxon>Candidatus Aciduliprofundum</taxon>
    </lineage>
</organism>
<comment type="caution">
    <text evidence="1">Lacks conserved residue(s) required for the propagation of feature annotation.</text>
</comment>
<dbReference type="GeneID" id="8828421"/>
<comment type="similarity">
    <text evidence="1">Belongs to the thiamine-monophosphate kinase family.</text>
</comment>
<dbReference type="GO" id="GO:0009228">
    <property type="term" value="P:thiamine biosynthetic process"/>
    <property type="evidence" value="ECO:0007669"/>
    <property type="project" value="UniProtKB-KW"/>
</dbReference>
<comment type="function">
    <text evidence="1">Catalyzes the ATP-dependent phosphorylation of thiamine-monophosphate (TMP) to form thiamine-pyrophosphate (TPP), the active form of vitamin B1.</text>
</comment>
<feature type="binding site" evidence="1">
    <location>
        <begin position="118"/>
        <end position="119"/>
    </location>
    <ligand>
        <name>ATP</name>
        <dbReference type="ChEBI" id="CHEBI:30616"/>
    </ligand>
</feature>
<keyword evidence="1" id="KW-0547">Nucleotide-binding</keyword>
<dbReference type="PANTHER" id="PTHR30270">
    <property type="entry name" value="THIAMINE-MONOPHOSPHATE KINASE"/>
    <property type="match status" value="1"/>
</dbReference>
<dbReference type="RefSeq" id="WP_008084121.1">
    <property type="nucleotide sequence ID" value="NC_013926.1"/>
</dbReference>
<feature type="binding site" evidence="1">
    <location>
        <position position="27"/>
    </location>
    <ligand>
        <name>Mg(2+)</name>
        <dbReference type="ChEBI" id="CHEBI:18420"/>
        <label>3</label>
    </ligand>
</feature>
<dbReference type="PANTHER" id="PTHR30270:SF3">
    <property type="entry name" value="THIAMINE-MONOPHOSPHATE KINASE"/>
    <property type="match status" value="1"/>
</dbReference>
<keyword evidence="1 3" id="KW-0418">Kinase</keyword>
<dbReference type="InterPro" id="IPR006283">
    <property type="entry name" value="ThiL-like"/>
</dbReference>
<feature type="binding site" evidence="1">
    <location>
        <position position="27"/>
    </location>
    <ligand>
        <name>Mg(2+)</name>
        <dbReference type="ChEBI" id="CHEBI:18420"/>
        <label>4</label>
    </ligand>
</feature>
<dbReference type="EMBL" id="CP001941">
    <property type="protein sequence ID" value="ADD09263.1"/>
    <property type="molecule type" value="Genomic_DNA"/>
</dbReference>
<evidence type="ECO:0000256" key="1">
    <source>
        <dbReference type="HAMAP-Rule" id="MF_02128"/>
    </source>
</evidence>
<dbReference type="SUPFAM" id="SSF55326">
    <property type="entry name" value="PurM N-terminal domain-like"/>
    <property type="match status" value="1"/>
</dbReference>
<feature type="binding site" evidence="1">
    <location>
        <position position="204"/>
    </location>
    <ligand>
        <name>ATP</name>
        <dbReference type="ChEBI" id="CHEBI:30616"/>
    </ligand>
</feature>
<feature type="binding site" evidence="1">
    <location>
        <position position="71"/>
    </location>
    <ligand>
        <name>Mg(2+)</name>
        <dbReference type="ChEBI" id="CHEBI:18420"/>
        <label>3</label>
    </ligand>
</feature>
<comment type="catalytic activity">
    <reaction evidence="1">
        <text>thiamine phosphate + ATP = thiamine diphosphate + ADP</text>
        <dbReference type="Rhea" id="RHEA:15913"/>
        <dbReference type="ChEBI" id="CHEBI:30616"/>
        <dbReference type="ChEBI" id="CHEBI:37575"/>
        <dbReference type="ChEBI" id="CHEBI:58937"/>
        <dbReference type="ChEBI" id="CHEBI:456216"/>
        <dbReference type="EC" id="2.7.4.16"/>
    </reaction>
</comment>
<evidence type="ECO:0000313" key="4">
    <source>
        <dbReference type="Proteomes" id="UP000001400"/>
    </source>
</evidence>
<dbReference type="HAMAP" id="MF_02128">
    <property type="entry name" value="TMP_kinase"/>
    <property type="match status" value="1"/>
</dbReference>
<keyword evidence="1" id="KW-0460">Magnesium</keyword>
<feature type="binding site" evidence="1">
    <location>
        <position position="71"/>
    </location>
    <ligand>
        <name>Mg(2+)</name>
        <dbReference type="ChEBI" id="CHEBI:18420"/>
        <label>2</label>
    </ligand>
</feature>
<dbReference type="GO" id="GO:0000287">
    <property type="term" value="F:magnesium ion binding"/>
    <property type="evidence" value="ECO:0007669"/>
    <property type="project" value="UniProtKB-UniRule"/>
</dbReference>
<keyword evidence="1" id="KW-0479">Metal-binding</keyword>
<dbReference type="InterPro" id="IPR036676">
    <property type="entry name" value="PurM-like_C_sf"/>
</dbReference>
<dbReference type="Pfam" id="PF00586">
    <property type="entry name" value="AIRS"/>
    <property type="match status" value="1"/>
</dbReference>
<feature type="binding site" evidence="1">
    <location>
        <position position="202"/>
    </location>
    <ligand>
        <name>Mg(2+)</name>
        <dbReference type="ChEBI" id="CHEBI:18420"/>
        <label>3</label>
    </ligand>
</feature>
<dbReference type="SUPFAM" id="SSF56042">
    <property type="entry name" value="PurM C-terminal domain-like"/>
    <property type="match status" value="1"/>
</dbReference>
<dbReference type="Gene3D" id="3.30.1330.10">
    <property type="entry name" value="PurM-like, N-terminal domain"/>
    <property type="match status" value="1"/>
</dbReference>
<dbReference type="GO" id="GO:0009229">
    <property type="term" value="P:thiamine diphosphate biosynthetic process"/>
    <property type="evidence" value="ECO:0007669"/>
    <property type="project" value="UniProtKB-UniRule"/>
</dbReference>
<dbReference type="NCBIfam" id="TIGR01379">
    <property type="entry name" value="thiL"/>
    <property type="match status" value="1"/>
</dbReference>
<keyword evidence="1" id="KW-0067">ATP-binding</keyword>
<dbReference type="OrthoDB" id="45909at2157"/>
<dbReference type="Proteomes" id="UP000001400">
    <property type="component" value="Chromosome"/>
</dbReference>
<keyword evidence="1 3" id="KW-0808">Transferase</keyword>
<reference evidence="3" key="1">
    <citation type="submission" date="2010-02" db="EMBL/GenBank/DDBJ databases">
        <title>Complete sequence of Aciduliprofundum boonei T469.</title>
        <authorList>
            <consortium name="US DOE Joint Genome Institute"/>
            <person name="Lucas S."/>
            <person name="Copeland A."/>
            <person name="Lapidus A."/>
            <person name="Cheng J.-F."/>
            <person name="Bruce D."/>
            <person name="Goodwin L."/>
            <person name="Pitluck S."/>
            <person name="Saunders E."/>
            <person name="Detter J.C."/>
            <person name="Han C."/>
            <person name="Tapia R."/>
            <person name="Land M."/>
            <person name="Hauser L."/>
            <person name="Kyrpides N."/>
            <person name="Mikhailova N."/>
            <person name="Flores G."/>
            <person name="Reysenbach A.-L."/>
            <person name="Woyke T."/>
        </authorList>
    </citation>
    <scope>NUCLEOTIDE SEQUENCE</scope>
    <source>
        <strain evidence="3">T469</strain>
    </source>
</reference>
<dbReference type="UniPathway" id="UPA00060">
    <property type="reaction ID" value="UER00142"/>
</dbReference>
<name>B5ICX6_ACIB4</name>
<gene>
    <name evidence="1" type="primary">thiL</name>
    <name evidence="3" type="ordered locus">Aboo_1456</name>
</gene>
<dbReference type="CDD" id="cd02194">
    <property type="entry name" value="ThiL"/>
    <property type="match status" value="1"/>
</dbReference>
<feature type="domain" description="PurM-like N-terminal" evidence="2">
    <location>
        <begin position="26"/>
        <end position="135"/>
    </location>
</feature>
<keyword evidence="1" id="KW-0784">Thiamine biosynthesis</keyword>
<comment type="pathway">
    <text evidence="1">Cofactor biosynthesis; thiamine diphosphate biosynthesis; thiamine diphosphate from thiamine phosphate: step 1/1.</text>
</comment>
<protein>
    <recommendedName>
        <fullName evidence="1">Thiamine-monophosphate kinase</fullName>
        <shortName evidence="1">TMP kinase</shortName>
        <shortName evidence="1">Thiamine-phosphate kinase</shortName>
        <ecNumber evidence="1">2.7.4.16</ecNumber>
    </recommendedName>
</protein>